<accession>A0A5B8XZX7</accession>
<dbReference type="EMBL" id="CP041186">
    <property type="protein sequence ID" value="QDG49630.1"/>
    <property type="molecule type" value="Genomic_DNA"/>
</dbReference>
<gene>
    <name evidence="2" type="ORF">FIV42_02400</name>
</gene>
<name>A0A4Y6PN14_PERCE</name>
<sequence>MSIERFLGVLAADEADSRIELVQVAEPGMVPTLELRFQRHGGDLGWMTHKRMRLAPGQIGDLREAMNLMDPDARDAKISATEKASAHSLRVVGAEDTERSSG</sequence>
<dbReference type="RefSeq" id="WP_141196127.1">
    <property type="nucleotide sequence ID" value="NZ_CP041186.1"/>
</dbReference>
<evidence type="ECO:0000313" key="2">
    <source>
        <dbReference type="EMBL" id="QDG49630.1"/>
    </source>
</evidence>
<reference evidence="2 3" key="1">
    <citation type="submission" date="2019-06" db="EMBL/GenBank/DDBJ databases">
        <title>Persicimonas caeni gen. nov., sp. nov., a predatory bacterium isolated from solar saltern.</title>
        <authorList>
            <person name="Wang S."/>
        </authorList>
    </citation>
    <scope>NUCLEOTIDE SEQUENCE [LARGE SCALE GENOMIC DNA]</scope>
    <source>
        <strain evidence="2 3">YN101</strain>
    </source>
</reference>
<accession>A0A4Y6PN14</accession>
<dbReference type="AlphaFoldDB" id="A0A4Y6PN14"/>
<evidence type="ECO:0000313" key="3">
    <source>
        <dbReference type="Proteomes" id="UP000315995"/>
    </source>
</evidence>
<protein>
    <submittedName>
        <fullName evidence="2">Uncharacterized protein</fullName>
    </submittedName>
</protein>
<dbReference type="Proteomes" id="UP000315995">
    <property type="component" value="Chromosome"/>
</dbReference>
<keyword evidence="3" id="KW-1185">Reference proteome</keyword>
<evidence type="ECO:0000256" key="1">
    <source>
        <dbReference type="SAM" id="MobiDB-lite"/>
    </source>
</evidence>
<feature type="region of interest" description="Disordered" evidence="1">
    <location>
        <begin position="79"/>
        <end position="102"/>
    </location>
</feature>
<organism evidence="2 3">
    <name type="scientific">Persicimonas caeni</name>
    <dbReference type="NCBI Taxonomy" id="2292766"/>
    <lineage>
        <taxon>Bacteria</taxon>
        <taxon>Deltaproteobacteria</taxon>
        <taxon>Bradymonadales</taxon>
        <taxon>Bradymonadaceae</taxon>
        <taxon>Persicimonas</taxon>
    </lineage>
</organism>
<dbReference type="OrthoDB" id="5514269at2"/>
<proteinExistence type="predicted"/>